<reference evidence="2 3" key="1">
    <citation type="journal article" date="2017" name="BMC Genomics">
        <title>Genome sequencing of 39 Akkermansia muciniphila isolates reveals its population structure, genomic and functional diverisity, and global distribution in mammalian gut microbiotas.</title>
        <authorList>
            <person name="Guo X."/>
            <person name="Li S."/>
            <person name="Zhang J."/>
            <person name="Wu F."/>
            <person name="Li X."/>
            <person name="Wu D."/>
            <person name="Zhang M."/>
            <person name="Ou Z."/>
            <person name="Jie Z."/>
            <person name="Yan Q."/>
            <person name="Li P."/>
            <person name="Yi J."/>
            <person name="Peng Y."/>
        </authorList>
    </citation>
    <scope>NUCLEOTIDE SEQUENCE [LARGE SCALE GENOMIC DNA]</scope>
    <source>
        <strain evidence="2 3">GP24</strain>
    </source>
</reference>
<dbReference type="EMBL" id="PJKA01000013">
    <property type="protein sequence ID" value="PNC17088.1"/>
    <property type="molecule type" value="Genomic_DNA"/>
</dbReference>
<organism evidence="2 3">
    <name type="scientific">Akkermansia muciniphila</name>
    <dbReference type="NCBI Taxonomy" id="239935"/>
    <lineage>
        <taxon>Bacteria</taxon>
        <taxon>Pseudomonadati</taxon>
        <taxon>Verrucomicrobiota</taxon>
        <taxon>Verrucomicrobiia</taxon>
        <taxon>Verrucomicrobiales</taxon>
        <taxon>Akkermansiaceae</taxon>
        <taxon>Akkermansia</taxon>
    </lineage>
</organism>
<evidence type="ECO:0000256" key="1">
    <source>
        <dbReference type="SAM" id="SignalP"/>
    </source>
</evidence>
<dbReference type="OrthoDB" id="3965347at2"/>
<dbReference type="AlphaFoldDB" id="A0A2N8HB69"/>
<evidence type="ECO:0000313" key="2">
    <source>
        <dbReference type="EMBL" id="PNC17088.1"/>
    </source>
</evidence>
<sequence>MFKRLLSVLFSLALLGTASGISSAGVTVPDILKDRIALKKTASQLNVVYFLGSDTKPVPDYERRLSELLLYLQQFYGKEMQRHGYGARSFGLDMKSPGRVNIIEYKAKNPAAHYPYENGGGWKAAQELDEFFKANPDKKKGQHTLVIMPTWNDEKNGPDNPGGVPFYGMGRNCFALDYPAFDIKHLGQKTREGQLLTKWYGGLAHELGHGLNLPHNHQTASDGKKYGTALMGAGNYTFGTSPTFLTPASCALLDACEVFSVTPAQKFYEGRPEVEIKDTAISFKGDQILISGSYKSPQMVKALNVYVQDPPYAVNQDYDAVSFSQRLGKKSGKFSMKIDKKELDGLTNNEFRISLMFILANGLHMQKHFTFHWDALQDYRDEPKS</sequence>
<dbReference type="RefSeq" id="WP_102715303.1">
    <property type="nucleotide sequence ID" value="NZ_PJKA01000013.1"/>
</dbReference>
<accession>A0A2N8HB69</accession>
<keyword evidence="1" id="KW-0732">Signal</keyword>
<protein>
    <recommendedName>
        <fullName evidence="4">Peptidase M43 pregnancy-associated plasma-A domain-containing protein</fullName>
    </recommendedName>
</protein>
<gene>
    <name evidence="2" type="ORF">CXU22_10650</name>
</gene>
<feature type="chain" id="PRO_5014789395" description="Peptidase M43 pregnancy-associated plasma-A domain-containing protein" evidence="1">
    <location>
        <begin position="25"/>
        <end position="385"/>
    </location>
</feature>
<feature type="signal peptide" evidence="1">
    <location>
        <begin position="1"/>
        <end position="24"/>
    </location>
</feature>
<dbReference type="Proteomes" id="UP000236000">
    <property type="component" value="Unassembled WGS sequence"/>
</dbReference>
<dbReference type="SUPFAM" id="SSF55486">
    <property type="entry name" value="Metalloproteases ('zincins'), catalytic domain"/>
    <property type="match status" value="1"/>
</dbReference>
<name>A0A2N8HB69_9BACT</name>
<comment type="caution">
    <text evidence="2">The sequence shown here is derived from an EMBL/GenBank/DDBJ whole genome shotgun (WGS) entry which is preliminary data.</text>
</comment>
<proteinExistence type="predicted"/>
<evidence type="ECO:0000313" key="3">
    <source>
        <dbReference type="Proteomes" id="UP000236000"/>
    </source>
</evidence>
<evidence type="ECO:0008006" key="4">
    <source>
        <dbReference type="Google" id="ProtNLM"/>
    </source>
</evidence>